<dbReference type="AlphaFoldDB" id="A0A0V0ZDF6"/>
<proteinExistence type="predicted"/>
<accession>A0A0V0ZDF6</accession>
<feature type="compositionally biased region" description="Basic and acidic residues" evidence="1">
    <location>
        <begin position="1"/>
        <end position="13"/>
    </location>
</feature>
<gene>
    <name evidence="2" type="ORF">T12_6060</name>
</gene>
<dbReference type="Proteomes" id="UP000054783">
    <property type="component" value="Unassembled WGS sequence"/>
</dbReference>
<sequence length="210" mass="23679">MIAKQREKERETSPQEVLATHRKGRRSCSVGAWGSVRGRPQCDLSPRLLVARSDKHVIRLLERSTRIAVTNGTILKPRCTHQPLRKTLTPPTELLVFTYEHHNKRKASDFALSNVVHGKQQTKEDNVNVQEILEDVANGTDKIACANYLPETDAIPADTARVNSGRLIFIGDETRSENMLSPSHFLMGQINLTRQFQRGIRSANIENYGK</sequence>
<organism evidence="2 3">
    <name type="scientific">Trichinella patagoniensis</name>
    <dbReference type="NCBI Taxonomy" id="990121"/>
    <lineage>
        <taxon>Eukaryota</taxon>
        <taxon>Metazoa</taxon>
        <taxon>Ecdysozoa</taxon>
        <taxon>Nematoda</taxon>
        <taxon>Enoplea</taxon>
        <taxon>Dorylaimia</taxon>
        <taxon>Trichinellida</taxon>
        <taxon>Trichinellidae</taxon>
        <taxon>Trichinella</taxon>
    </lineage>
</organism>
<feature type="region of interest" description="Disordered" evidence="1">
    <location>
        <begin position="1"/>
        <end position="24"/>
    </location>
</feature>
<evidence type="ECO:0000313" key="3">
    <source>
        <dbReference type="Proteomes" id="UP000054783"/>
    </source>
</evidence>
<comment type="caution">
    <text evidence="2">The sequence shown here is derived from an EMBL/GenBank/DDBJ whole genome shotgun (WGS) entry which is preliminary data.</text>
</comment>
<protein>
    <submittedName>
        <fullName evidence="2">Uncharacterized protein</fullName>
    </submittedName>
</protein>
<dbReference type="EMBL" id="JYDQ01000227">
    <property type="protein sequence ID" value="KRY10529.1"/>
    <property type="molecule type" value="Genomic_DNA"/>
</dbReference>
<evidence type="ECO:0000256" key="1">
    <source>
        <dbReference type="SAM" id="MobiDB-lite"/>
    </source>
</evidence>
<name>A0A0V0ZDF6_9BILA</name>
<evidence type="ECO:0000313" key="2">
    <source>
        <dbReference type="EMBL" id="KRY10529.1"/>
    </source>
</evidence>
<keyword evidence="3" id="KW-1185">Reference proteome</keyword>
<reference evidence="2 3" key="1">
    <citation type="submission" date="2015-01" db="EMBL/GenBank/DDBJ databases">
        <title>Evolution of Trichinella species and genotypes.</title>
        <authorList>
            <person name="Korhonen P.K."/>
            <person name="Edoardo P."/>
            <person name="Giuseppe L.R."/>
            <person name="Gasser R.B."/>
        </authorList>
    </citation>
    <scope>NUCLEOTIDE SEQUENCE [LARGE SCALE GENOMIC DNA]</scope>
    <source>
        <strain evidence="2">ISS2496</strain>
    </source>
</reference>